<proteinExistence type="predicted"/>
<accession>S6AEC2</accession>
<dbReference type="KEGG" id="pre:PCA10_34600"/>
<dbReference type="HOGENOM" id="CLU_2571210_0_0_6"/>
<organism evidence="1 3">
    <name type="scientific">Metapseudomonas resinovorans NBRC 106553</name>
    <dbReference type="NCBI Taxonomy" id="1245471"/>
    <lineage>
        <taxon>Bacteria</taxon>
        <taxon>Pseudomonadati</taxon>
        <taxon>Pseudomonadota</taxon>
        <taxon>Gammaproteobacteria</taxon>
        <taxon>Pseudomonadales</taxon>
        <taxon>Pseudomonadaceae</taxon>
        <taxon>Metapseudomonas</taxon>
    </lineage>
</organism>
<gene>
    <name evidence="1" type="ORF">PCA10_22150</name>
    <name evidence="2" type="ORF">PCA10_34600</name>
</gene>
<dbReference type="KEGG" id="pre:PCA10_22150"/>
<evidence type="ECO:0000313" key="3">
    <source>
        <dbReference type="Proteomes" id="UP000015503"/>
    </source>
</evidence>
<dbReference type="Proteomes" id="UP000015503">
    <property type="component" value="Chromosome"/>
</dbReference>
<reference evidence="1 3" key="1">
    <citation type="journal article" date="2013" name="Genome Announc.">
        <title>Complete Genome Sequence of the Carbazole Degrader Pseudomonas resinovorans Strain CA10 (NBRC 106553).</title>
        <authorList>
            <person name="Shintani M."/>
            <person name="Hosoyama A."/>
            <person name="Ohji S."/>
            <person name="Tsuchikane K."/>
            <person name="Takarada H."/>
            <person name="Yamazoe A."/>
            <person name="Fujita N."/>
            <person name="Nojiri H."/>
        </authorList>
    </citation>
    <scope>NUCLEOTIDE SEQUENCE [LARGE SCALE GENOMIC DNA]</scope>
    <source>
        <strain evidence="1 3">NBRC 106553</strain>
    </source>
</reference>
<dbReference type="EMBL" id="AP013068">
    <property type="protein sequence ID" value="BAN47947.1"/>
    <property type="molecule type" value="Genomic_DNA"/>
</dbReference>
<sequence>MTEELEERRLRELVNRLDSRLEIVQVLAEILLDNATLRPCVPGAYLNYYREGMLMEAVIHLARSNQEDFGQLMKRPEIAVGLDVS</sequence>
<evidence type="ECO:0000313" key="1">
    <source>
        <dbReference type="EMBL" id="BAN47947.1"/>
    </source>
</evidence>
<evidence type="ECO:0000313" key="2">
    <source>
        <dbReference type="EMBL" id="BAN49192.1"/>
    </source>
</evidence>
<protein>
    <submittedName>
        <fullName evidence="1">Uncharacterized protein</fullName>
    </submittedName>
</protein>
<name>S6AEC2_METRE</name>
<dbReference type="OrthoDB" id="6893691at2"/>
<dbReference type="AlphaFoldDB" id="S6AEC2"/>
<dbReference type="RefSeq" id="WP_016492143.1">
    <property type="nucleotide sequence ID" value="NC_021499.1"/>
</dbReference>
<dbReference type="EMBL" id="AP013068">
    <property type="protein sequence ID" value="BAN49192.1"/>
    <property type="molecule type" value="Genomic_DNA"/>
</dbReference>
<dbReference type="PATRIC" id="fig|1245471.3.peg.2234"/>
<keyword evidence="3" id="KW-1185">Reference proteome</keyword>